<comment type="caution">
    <text evidence="3">The sequence shown here is derived from an EMBL/GenBank/DDBJ whole genome shotgun (WGS) entry which is preliminary data.</text>
</comment>
<evidence type="ECO:0000256" key="2">
    <source>
        <dbReference type="SAM" id="Phobius"/>
    </source>
</evidence>
<reference evidence="3 4" key="1">
    <citation type="submission" date="2021-01" db="EMBL/GenBank/DDBJ databases">
        <title>Whole genome shotgun sequence of Catellatospora chokoriensis NBRC 107358.</title>
        <authorList>
            <person name="Komaki H."/>
            <person name="Tamura T."/>
        </authorList>
    </citation>
    <scope>NUCLEOTIDE SEQUENCE [LARGE SCALE GENOMIC DNA]</scope>
    <source>
        <strain evidence="3 4">NBRC 107358</strain>
    </source>
</reference>
<feature type="region of interest" description="Disordered" evidence="1">
    <location>
        <begin position="85"/>
        <end position="109"/>
    </location>
</feature>
<dbReference type="EMBL" id="BONG01000010">
    <property type="protein sequence ID" value="GIF88654.1"/>
    <property type="molecule type" value="Genomic_DNA"/>
</dbReference>
<dbReference type="RefSeq" id="WP_191838528.1">
    <property type="nucleotide sequence ID" value="NZ_BAAALB010000005.1"/>
</dbReference>
<dbReference type="Proteomes" id="UP000619293">
    <property type="component" value="Unassembled WGS sequence"/>
</dbReference>
<evidence type="ECO:0000313" key="4">
    <source>
        <dbReference type="Proteomes" id="UP000619293"/>
    </source>
</evidence>
<organism evidence="3 4">
    <name type="scientific">Catellatospora chokoriensis</name>
    <dbReference type="NCBI Taxonomy" id="310353"/>
    <lineage>
        <taxon>Bacteria</taxon>
        <taxon>Bacillati</taxon>
        <taxon>Actinomycetota</taxon>
        <taxon>Actinomycetes</taxon>
        <taxon>Micromonosporales</taxon>
        <taxon>Micromonosporaceae</taxon>
        <taxon>Catellatospora</taxon>
    </lineage>
</organism>
<keyword evidence="4" id="KW-1185">Reference proteome</keyword>
<accession>A0A8J3K395</accession>
<evidence type="ECO:0000256" key="1">
    <source>
        <dbReference type="SAM" id="MobiDB-lite"/>
    </source>
</evidence>
<feature type="region of interest" description="Disordered" evidence="1">
    <location>
        <begin position="146"/>
        <end position="166"/>
    </location>
</feature>
<dbReference type="AlphaFoldDB" id="A0A8J3K395"/>
<protein>
    <submittedName>
        <fullName evidence="3">Uncharacterized protein</fullName>
    </submittedName>
</protein>
<gene>
    <name evidence="3" type="ORF">Cch02nite_20980</name>
</gene>
<proteinExistence type="predicted"/>
<name>A0A8J3K395_9ACTN</name>
<feature type="transmembrane region" description="Helical" evidence="2">
    <location>
        <begin position="115"/>
        <end position="136"/>
    </location>
</feature>
<keyword evidence="2" id="KW-0472">Membrane</keyword>
<sequence>MSAVDLDLLADYVGGALDGTPEHDRVARLVADDPAWRSAAADLRSALLLVDADLAALAAAAEPMPDDIAARFDTLLASPEFAASPAAPARSGVGERTLSRDARGARPARRGWRRWAAPVAVAVGVLALAGVVLPLGPLATTRQEAATGMSAEDAPAVAPADGRTPISASGTDYLREQLGDADVMTQKSAPSASAARTGDTQLYTSPMPGLDRLSGSADALASCLAAIRTALPGTVTGADFARFEGRPALVVTVDTTSGGWWFVAGPGCGLNGADELFRSHRN</sequence>
<keyword evidence="2" id="KW-0812">Transmembrane</keyword>
<evidence type="ECO:0000313" key="3">
    <source>
        <dbReference type="EMBL" id="GIF88654.1"/>
    </source>
</evidence>
<keyword evidence="2" id="KW-1133">Transmembrane helix</keyword>